<evidence type="ECO:0000313" key="2">
    <source>
        <dbReference type="Proteomes" id="UP000035213"/>
    </source>
</evidence>
<protein>
    <submittedName>
        <fullName evidence="1">Uncharacterized protein</fullName>
    </submittedName>
</protein>
<gene>
    <name evidence="1" type="ORF">OK18_09970</name>
</gene>
<dbReference type="PATRIC" id="fig|1324352.5.peg.2087"/>
<proteinExistence type="predicted"/>
<dbReference type="STRING" id="1324352.OK18_09970"/>
<dbReference type="Proteomes" id="UP000035213">
    <property type="component" value="Chromosome"/>
</dbReference>
<dbReference type="KEGG" id="cgn:OK18_09970"/>
<dbReference type="AlphaFoldDB" id="A0A0G3M4D3"/>
<sequence length="92" mass="9776">MKKMNVTKLSRKELKNVSGGTLYPALECYSNRDCSRYGEAMVQCPNGTTSMTGYSCMGGKCMLETGFCGPNVPIGPIGPIGPIDPGLLVPIE</sequence>
<organism evidence="1 2">
    <name type="scientific">Chryseobacterium gallinarum</name>
    <dbReference type="NCBI Taxonomy" id="1324352"/>
    <lineage>
        <taxon>Bacteria</taxon>
        <taxon>Pseudomonadati</taxon>
        <taxon>Bacteroidota</taxon>
        <taxon>Flavobacteriia</taxon>
        <taxon>Flavobacteriales</taxon>
        <taxon>Weeksellaceae</taxon>
        <taxon>Chryseobacterium group</taxon>
        <taxon>Chryseobacterium</taxon>
    </lineage>
</organism>
<dbReference type="RefSeq" id="WP_050020586.1">
    <property type="nucleotide sequence ID" value="NZ_CP009928.1"/>
</dbReference>
<evidence type="ECO:0000313" key="1">
    <source>
        <dbReference type="EMBL" id="AKK72898.1"/>
    </source>
</evidence>
<name>A0A0G3M4D3_CHRGL</name>
<dbReference type="EMBL" id="CP009928">
    <property type="protein sequence ID" value="AKK72898.1"/>
    <property type="molecule type" value="Genomic_DNA"/>
</dbReference>
<dbReference type="OrthoDB" id="1264668at2"/>
<accession>A0A0G3M4D3</accession>
<reference evidence="1 2" key="1">
    <citation type="submission" date="2014-11" db="EMBL/GenBank/DDBJ databases">
        <authorList>
            <person name="Park G.-S."/>
            <person name="Hong S.-J."/>
            <person name="Jung B.K."/>
            <person name="Khan A.R."/>
            <person name="Kwak Y."/>
            <person name="Shin J.-H."/>
        </authorList>
    </citation>
    <scope>NUCLEOTIDE SEQUENCE [LARGE SCALE GENOMIC DNA]</scope>
    <source>
        <strain evidence="1 2">DSM 27622</strain>
    </source>
</reference>